<evidence type="ECO:0000259" key="1">
    <source>
        <dbReference type="Pfam" id="PF13546"/>
    </source>
</evidence>
<dbReference type="InterPro" id="IPR039365">
    <property type="entry name" value="IS701-like"/>
</dbReference>
<dbReference type="Proteomes" id="UP001303236">
    <property type="component" value="Chromosome"/>
</dbReference>
<organism evidence="2 3">
    <name type="scientific">Streptomyces durocortorensis</name>
    <dbReference type="NCBI Taxonomy" id="2811104"/>
    <lineage>
        <taxon>Bacteria</taxon>
        <taxon>Bacillati</taxon>
        <taxon>Actinomycetota</taxon>
        <taxon>Actinomycetes</taxon>
        <taxon>Kitasatosporales</taxon>
        <taxon>Streptomycetaceae</taxon>
        <taxon>Streptomyces</taxon>
    </lineage>
</organism>
<feature type="domain" description="Transposase IS701-like DDE" evidence="1">
    <location>
        <begin position="35"/>
        <end position="244"/>
    </location>
</feature>
<protein>
    <submittedName>
        <fullName evidence="2">Transposase</fullName>
    </submittedName>
</protein>
<name>A0ABY9W7L1_9ACTN</name>
<reference evidence="2 3" key="1">
    <citation type="submission" date="2023-09" db="EMBL/GenBank/DDBJ databases">
        <title>Genome completion map analysis of the actinomycetes C11-1.</title>
        <authorList>
            <person name="Qin P."/>
            <person name="Guan P."/>
        </authorList>
    </citation>
    <scope>NUCLEOTIDE SEQUENCE [LARGE SCALE GENOMIC DNA]</scope>
    <source>
        <strain evidence="2 3">C11-1</strain>
    </source>
</reference>
<evidence type="ECO:0000313" key="3">
    <source>
        <dbReference type="Proteomes" id="UP001303236"/>
    </source>
</evidence>
<proteinExistence type="predicted"/>
<dbReference type="Pfam" id="PF13546">
    <property type="entry name" value="DDE_5"/>
    <property type="match status" value="1"/>
</dbReference>
<dbReference type="PANTHER" id="PTHR33627:SF1">
    <property type="entry name" value="TRANSPOSASE"/>
    <property type="match status" value="1"/>
</dbReference>
<accession>A0ABY9W7L1</accession>
<dbReference type="PANTHER" id="PTHR33627">
    <property type="entry name" value="TRANSPOSASE"/>
    <property type="match status" value="1"/>
</dbReference>
<dbReference type="InterPro" id="IPR038721">
    <property type="entry name" value="IS701-like_DDE_dom"/>
</dbReference>
<evidence type="ECO:0000313" key="2">
    <source>
        <dbReference type="EMBL" id="WNF29326.1"/>
    </source>
</evidence>
<keyword evidence="3" id="KW-1185">Reference proteome</keyword>
<gene>
    <name evidence="2" type="ORF">RI138_22260</name>
</gene>
<sequence>MIDHCPPAVRTGHALPVLPPSPSRDLVLAELASRVFASLPRSDQRRKGLQYLDGLLTVQGRKSIRNIAKLLGTQASEQNLHHFISDSTWDWVPIRRALAEAVDAALPTRAWVVRPMTIPKAGQNSVGVGRHFSPALGQTLNAQRAIGVWATSESAGVPVNWRLQLPSSWHTDDARRSQAAVPEGTSAESLHGCAVEASRETQLGWGLPVRPVVFDLDEASEPLLKTLATTHVPLMARVGGDTLLTVTDRVMSGREQSTLPAHRIMAMAGNMRRPVPGRRPLSGVVKDMPLAAAVRVELPSYPRGSEHRQLVLLGVGDYGSRWPAELWLSNLTTVPMEYLARLRQLTDRAAHDATVVADRVGIRDFTGRSFNGWHRHVTLASAAHAVTILGDRTSHLPYIAG</sequence>
<dbReference type="EMBL" id="CP134500">
    <property type="protein sequence ID" value="WNF29326.1"/>
    <property type="molecule type" value="Genomic_DNA"/>
</dbReference>